<sequence>MRLRGWLVPLAAWLFLVLSTGAHAFDLAPEGVRALKEKVPSLAAFSSDGLVWRLERRYRMLSDGSTEASCTLVAQIGERIPGALRRLFVPVPDGGSAQAGLRYYDPMTWREVGSVSPKETQLEGVRGLEMSLPQDAAGRVVLITLVQRVPSRASLSGFVSFGMELPVWEEVLSVEIPSGRGLNFKQQGVQEPVVGSLSGVEAYVWINRNQPPMSDSGLVDRQRPWVSFSTSRGPEAASLRLREMDSVRTDRLSGLPKDPKGKLEALESRWSSSLKGVRVMSLVGGSDPVGSRLTLALRDALEAEGHHVETWWAPKSGFAPGDPVSDGMWLTPVLRSQRLFGGSPFYVGQGVPPGEVPMGLLGRTLYRSLPSGEIGSMGVPMPPAENSRVSSYIRGSVSPDGRFEGTMEVLISGAWIGLVDLEDPLGWLNTGGSFIFDGVRVRRSQRGLVLESPMAGQLDVGANGMLLKIPSVYPRMLEDLVSRGEVLKPRFPFLLEQRVDLGVPKGTSPVVEPVLKNSRWLRQRISSSSVRGRISFSAALTVRDAAGGRSDVSSEDFFFFIRGLGDGILVR</sequence>
<dbReference type="EnsemblBacteria" id="ACZ18883">
    <property type="protein sequence ID" value="ACZ18883"/>
    <property type="gene ID" value="Taci_0647"/>
</dbReference>
<dbReference type="HOGENOM" id="CLU_448274_0_0_0"/>
<dbReference type="Gene3D" id="2.60.40.3140">
    <property type="match status" value="1"/>
</dbReference>
<gene>
    <name evidence="2" type="ordered locus">Taci_0647</name>
</gene>
<evidence type="ECO:0000313" key="2">
    <source>
        <dbReference type="EMBL" id="ACZ18883.1"/>
    </source>
</evidence>
<dbReference type="OrthoDB" id="791at2"/>
<dbReference type="KEGG" id="tai:Taci_0647"/>
<dbReference type="RefSeq" id="WP_012869399.1">
    <property type="nucleotide sequence ID" value="NC_013522.1"/>
</dbReference>
<keyword evidence="1" id="KW-0732">Signal</keyword>
<protein>
    <submittedName>
        <fullName evidence="2">Uncharacterized protein</fullName>
    </submittedName>
</protein>
<keyword evidence="3" id="KW-1185">Reference proteome</keyword>
<evidence type="ECO:0000256" key="1">
    <source>
        <dbReference type="SAM" id="SignalP"/>
    </source>
</evidence>
<dbReference type="eggNOG" id="ENOG502ZAR0">
    <property type="taxonomic scope" value="Bacteria"/>
</dbReference>
<name>D1B9D0_THEAS</name>
<reference evidence="2 3" key="1">
    <citation type="journal article" date="2009" name="Stand. Genomic Sci.">
        <title>Complete genome sequence of Thermanaerovibrio acidaminovorans type strain (Su883).</title>
        <authorList>
            <person name="Chovatia M."/>
            <person name="Sikorski J."/>
            <person name="Schroder M."/>
            <person name="Lapidus A."/>
            <person name="Nolan M."/>
            <person name="Tice H."/>
            <person name="Glavina Del Rio T."/>
            <person name="Copeland A."/>
            <person name="Cheng J.F."/>
            <person name="Lucas S."/>
            <person name="Chen F."/>
            <person name="Bruce D."/>
            <person name="Goodwin L."/>
            <person name="Pitluck S."/>
            <person name="Ivanova N."/>
            <person name="Mavromatis K."/>
            <person name="Ovchinnikova G."/>
            <person name="Pati A."/>
            <person name="Chen A."/>
            <person name="Palaniappan K."/>
            <person name="Land M."/>
            <person name="Hauser L."/>
            <person name="Chang Y.J."/>
            <person name="Jeffries C.D."/>
            <person name="Chain P."/>
            <person name="Saunders E."/>
            <person name="Detter J.C."/>
            <person name="Brettin T."/>
            <person name="Rohde M."/>
            <person name="Goker M."/>
            <person name="Spring S."/>
            <person name="Bristow J."/>
            <person name="Markowitz V."/>
            <person name="Hugenholtz P."/>
            <person name="Kyrpides N.C."/>
            <person name="Klenk H.P."/>
            <person name="Eisen J.A."/>
        </authorList>
    </citation>
    <scope>NUCLEOTIDE SEQUENCE [LARGE SCALE GENOMIC DNA]</scope>
    <source>
        <strain evidence="3">ATCC 49978 / DSM 6589 / Su883</strain>
    </source>
</reference>
<dbReference type="AlphaFoldDB" id="D1B9D0"/>
<evidence type="ECO:0000313" key="3">
    <source>
        <dbReference type="Proteomes" id="UP000002030"/>
    </source>
</evidence>
<dbReference type="STRING" id="525903.Taci_0647"/>
<dbReference type="Proteomes" id="UP000002030">
    <property type="component" value="Chromosome"/>
</dbReference>
<feature type="chain" id="PRO_5003020894" evidence="1">
    <location>
        <begin position="25"/>
        <end position="571"/>
    </location>
</feature>
<proteinExistence type="predicted"/>
<dbReference type="EMBL" id="CP001818">
    <property type="protein sequence ID" value="ACZ18883.1"/>
    <property type="molecule type" value="Genomic_DNA"/>
</dbReference>
<feature type="signal peptide" evidence="1">
    <location>
        <begin position="1"/>
        <end position="24"/>
    </location>
</feature>
<accession>D1B9D0</accession>
<organism evidence="2 3">
    <name type="scientific">Thermanaerovibrio acidaminovorans (strain ATCC 49978 / DSM 6589 / Su883)</name>
    <name type="common">Selenomonas acidaminovorans</name>
    <dbReference type="NCBI Taxonomy" id="525903"/>
    <lineage>
        <taxon>Bacteria</taxon>
        <taxon>Thermotogati</taxon>
        <taxon>Synergistota</taxon>
        <taxon>Synergistia</taxon>
        <taxon>Synergistales</taxon>
        <taxon>Synergistaceae</taxon>
        <taxon>Thermanaerovibrio</taxon>
    </lineage>
</organism>